<evidence type="ECO:0000256" key="3">
    <source>
        <dbReference type="SAM" id="MobiDB-lite"/>
    </source>
</evidence>
<feature type="domain" description="POTRA" evidence="5">
    <location>
        <begin position="84"/>
        <end position="161"/>
    </location>
</feature>
<evidence type="ECO:0000313" key="7">
    <source>
        <dbReference type="Proteomes" id="UP001176468"/>
    </source>
</evidence>
<feature type="compositionally biased region" description="Pro residues" evidence="3">
    <location>
        <begin position="34"/>
        <end position="47"/>
    </location>
</feature>
<accession>A0ABT9A1V6</accession>
<dbReference type="Pfam" id="PF03865">
    <property type="entry name" value="ShlB"/>
    <property type="match status" value="1"/>
</dbReference>
<sequence length="588" mass="63378">MIRRRIPVHILAGTGAFALSVSLSPAAFAQVAPRPDPLPGQLPPPETTTPATPDGTTQPSRVSVDSRAALEQRPCPFDGSDLRLTLNEVQFTRIDGSPLPPEIAQALSGLAIPKGDQSVRSICEVRDAANEALRRQGWIASVQVPPQEINTGTLRLNVVTAHIVETRVRGNAGPYEGVMRARIAELEALDPLNERTAERILLLAGDIPGLDIQLSLRPAGTGPGQVIGELTINYRRFAILGNAQNYNSKLLGRETGYLRAEFYGLTGMGDTTYIGASTTADFHEQKILQVGHIAQLDQSGTTLGARFSYAWSRPDLDPLDYRTDTIIGGLDLIQPIKRSVNFNLRATGGFDYVDQYTEIGTGTGLLPLTTDKLRILYLGLSGDKRATRLDGSVAWSLRGGVEIRKGFNILGATRPGFAGGQIQSRVDGEADAFVARANLQATVGLGRFINLVGEMQGQWANAPLLNYEEFSLGNLTIGRGYDPGANSGDRAVGLRGEVQANLPISSRVNTQVFGFYDYVKLVNLDPGSIEANRQFRSVGGGLRLALPGKVLLEIAYAHPIDKALTIDKAPPPNRVLVSLSFRFRDGAR</sequence>
<evidence type="ECO:0000313" key="6">
    <source>
        <dbReference type="EMBL" id="MDO7843808.1"/>
    </source>
</evidence>
<dbReference type="InterPro" id="IPR034746">
    <property type="entry name" value="POTRA"/>
</dbReference>
<protein>
    <submittedName>
        <fullName evidence="6">ShlB/FhaC/HecB family hemolysin secretion/activation protein</fullName>
    </submittedName>
</protein>
<gene>
    <name evidence="6" type="ORF">Q5H94_15860</name>
</gene>
<dbReference type="PANTHER" id="PTHR34597">
    <property type="entry name" value="SLR1661 PROTEIN"/>
    <property type="match status" value="1"/>
</dbReference>
<feature type="compositionally biased region" description="Low complexity" evidence="3">
    <location>
        <begin position="48"/>
        <end position="59"/>
    </location>
</feature>
<dbReference type="Gene3D" id="2.40.160.50">
    <property type="entry name" value="membrane protein fhac: a member of the omp85/tpsb transporter family"/>
    <property type="match status" value="1"/>
</dbReference>
<dbReference type="InterPro" id="IPR051544">
    <property type="entry name" value="TPS_OM_transporter"/>
</dbReference>
<evidence type="ECO:0000256" key="1">
    <source>
        <dbReference type="ARBA" id="ARBA00004370"/>
    </source>
</evidence>
<proteinExistence type="predicted"/>
<name>A0ABT9A1V6_9SPHN</name>
<evidence type="ECO:0000256" key="4">
    <source>
        <dbReference type="SAM" id="SignalP"/>
    </source>
</evidence>
<evidence type="ECO:0000259" key="5">
    <source>
        <dbReference type="PROSITE" id="PS51779"/>
    </source>
</evidence>
<evidence type="ECO:0000256" key="2">
    <source>
        <dbReference type="ARBA" id="ARBA00023136"/>
    </source>
</evidence>
<reference evidence="6" key="1">
    <citation type="submission" date="2023-07" db="EMBL/GenBank/DDBJ databases">
        <authorList>
            <person name="Kim M.K."/>
        </authorList>
    </citation>
    <scope>NUCLEOTIDE SEQUENCE</scope>
    <source>
        <strain evidence="6">CA1-15</strain>
    </source>
</reference>
<keyword evidence="2" id="KW-0472">Membrane</keyword>
<dbReference type="PANTHER" id="PTHR34597:SF3">
    <property type="entry name" value="OUTER MEMBRANE TRANSPORTER CDIB"/>
    <property type="match status" value="1"/>
</dbReference>
<keyword evidence="7" id="KW-1185">Reference proteome</keyword>
<keyword evidence="4" id="KW-0732">Signal</keyword>
<dbReference type="RefSeq" id="WP_304562267.1">
    <property type="nucleotide sequence ID" value="NZ_JAUQSZ010000011.1"/>
</dbReference>
<feature type="signal peptide" evidence="4">
    <location>
        <begin position="1"/>
        <end position="29"/>
    </location>
</feature>
<dbReference type="Proteomes" id="UP001176468">
    <property type="component" value="Unassembled WGS sequence"/>
</dbReference>
<feature type="region of interest" description="Disordered" evidence="3">
    <location>
        <begin position="32"/>
        <end position="67"/>
    </location>
</feature>
<dbReference type="EMBL" id="JAUQSZ010000011">
    <property type="protein sequence ID" value="MDO7843808.1"/>
    <property type="molecule type" value="Genomic_DNA"/>
</dbReference>
<dbReference type="PROSITE" id="PS51779">
    <property type="entry name" value="POTRA"/>
    <property type="match status" value="1"/>
</dbReference>
<feature type="chain" id="PRO_5046313512" evidence="4">
    <location>
        <begin position="30"/>
        <end position="588"/>
    </location>
</feature>
<comment type="caution">
    <text evidence="6">The sequence shown here is derived from an EMBL/GenBank/DDBJ whole genome shotgun (WGS) entry which is preliminary data.</text>
</comment>
<dbReference type="InterPro" id="IPR005565">
    <property type="entry name" value="Hemolysn_activator_HlyB_C"/>
</dbReference>
<comment type="subcellular location">
    <subcellularLocation>
        <location evidence="1">Membrane</location>
    </subcellularLocation>
</comment>
<organism evidence="6 7">
    <name type="scientific">Sphingomonas immobilis</name>
    <dbReference type="NCBI Taxonomy" id="3063997"/>
    <lineage>
        <taxon>Bacteria</taxon>
        <taxon>Pseudomonadati</taxon>
        <taxon>Pseudomonadota</taxon>
        <taxon>Alphaproteobacteria</taxon>
        <taxon>Sphingomonadales</taxon>
        <taxon>Sphingomonadaceae</taxon>
        <taxon>Sphingomonas</taxon>
    </lineage>
</organism>